<gene>
    <name evidence="2" type="ORF">TASK_LOCUS2265</name>
</gene>
<feature type="compositionally biased region" description="Basic residues" evidence="1">
    <location>
        <begin position="50"/>
        <end position="65"/>
    </location>
</feature>
<organism evidence="2 3">
    <name type="scientific">Taenia asiatica</name>
    <name type="common">Asian tapeworm</name>
    <dbReference type="NCBI Taxonomy" id="60517"/>
    <lineage>
        <taxon>Eukaryota</taxon>
        <taxon>Metazoa</taxon>
        <taxon>Spiralia</taxon>
        <taxon>Lophotrochozoa</taxon>
        <taxon>Platyhelminthes</taxon>
        <taxon>Cestoda</taxon>
        <taxon>Eucestoda</taxon>
        <taxon>Cyclophyllidea</taxon>
        <taxon>Taeniidae</taxon>
        <taxon>Taenia</taxon>
    </lineage>
</organism>
<evidence type="ECO:0000313" key="2">
    <source>
        <dbReference type="EMBL" id="VDK24695.1"/>
    </source>
</evidence>
<sequence length="71" mass="8091">MLRQTGSIMPEIRTMDRMCGQQRLICQRPAAAPQQKAYTSDMLPSSPEPKRRHGFRRLFKKKSKKSGAVAT</sequence>
<name>A0A3P6PAZ2_TAEAS</name>
<dbReference type="EMBL" id="UYRS01001325">
    <property type="protein sequence ID" value="VDK24695.1"/>
    <property type="molecule type" value="Genomic_DNA"/>
</dbReference>
<dbReference type="AlphaFoldDB" id="A0A3P6PAZ2"/>
<proteinExistence type="predicted"/>
<evidence type="ECO:0000313" key="3">
    <source>
        <dbReference type="Proteomes" id="UP000282613"/>
    </source>
</evidence>
<reference evidence="2 3" key="1">
    <citation type="submission" date="2018-11" db="EMBL/GenBank/DDBJ databases">
        <authorList>
            <consortium name="Pathogen Informatics"/>
        </authorList>
    </citation>
    <scope>NUCLEOTIDE SEQUENCE [LARGE SCALE GENOMIC DNA]</scope>
</reference>
<dbReference type="Proteomes" id="UP000282613">
    <property type="component" value="Unassembled WGS sequence"/>
</dbReference>
<keyword evidence="3" id="KW-1185">Reference proteome</keyword>
<protein>
    <submittedName>
        <fullName evidence="2">Uncharacterized protein</fullName>
    </submittedName>
</protein>
<evidence type="ECO:0000256" key="1">
    <source>
        <dbReference type="SAM" id="MobiDB-lite"/>
    </source>
</evidence>
<accession>A0A3P6PAZ2</accession>
<feature type="region of interest" description="Disordered" evidence="1">
    <location>
        <begin position="29"/>
        <end position="71"/>
    </location>
</feature>